<proteinExistence type="predicted"/>
<sequence length="440" mass="49095">MSRLNERQIQERNISLYTWSNYLNSGVLIWTVITLYYLWRGLNYFDIALVQSFGAIATAVLEIPTGWVSDHYGHHRVLKLAALSRFLALVILTLANNLFLMIVSEFLFALANASQSGAGSAFLFESVSFVTTEDDKSKPYALVLSRITGVQSEIRIAVRLVAPLLFDINPLIPFLISIFIYLFSCFLATEYKNSKHVGVSCNVHPLLIECSIKNIFRKIFINIKKFITVFKNLIKNRFFLVLCAVSSISLVMVSNYSQFVAPNLESMGFDIKFYGIVTAAVSLGELFGSRLIAFFIKRYSESYESYFSNNLCGSLSIEVRLIFTIALFMAILLLFYGNFSSIALCIFVYIAINLLSTMLSILLSKQMNQVANSTNRATLLSVSNQIDEITAVVFDPIIGFGLDAAGFGVVYICLGCLAIVILSLILAYCVLQANSKKSFS</sequence>
<dbReference type="PANTHER" id="PTHR23530:SF1">
    <property type="entry name" value="PERMEASE, MAJOR FACILITATOR SUPERFAMILY-RELATED"/>
    <property type="match status" value="1"/>
</dbReference>
<feature type="transmembrane region" description="Helical" evidence="1">
    <location>
        <begin position="21"/>
        <end position="39"/>
    </location>
</feature>
<gene>
    <name evidence="2" type="ordered locus">Apar_0062</name>
</gene>
<protein>
    <recommendedName>
        <fullName evidence="4">MFS transporter</fullName>
    </recommendedName>
</protein>
<evidence type="ECO:0000256" key="1">
    <source>
        <dbReference type="SAM" id="Phobius"/>
    </source>
</evidence>
<dbReference type="eggNOG" id="COG2814">
    <property type="taxonomic scope" value="Bacteria"/>
</dbReference>
<feature type="transmembrane region" description="Helical" evidence="1">
    <location>
        <begin position="317"/>
        <end position="335"/>
    </location>
</feature>
<keyword evidence="3" id="KW-1185">Reference proteome</keyword>
<dbReference type="HOGENOM" id="CLU_622071_0_0_11"/>
<dbReference type="InterPro" id="IPR053160">
    <property type="entry name" value="MFS_DHA3_Transporter"/>
</dbReference>
<keyword evidence="1" id="KW-1133">Transmembrane helix</keyword>
<dbReference type="RefSeq" id="WP_012808158.1">
    <property type="nucleotide sequence ID" value="NC_013203.1"/>
</dbReference>
<evidence type="ECO:0000313" key="2">
    <source>
        <dbReference type="EMBL" id="ACV50498.1"/>
    </source>
</evidence>
<feature type="transmembrane region" description="Helical" evidence="1">
    <location>
        <begin position="86"/>
        <end position="111"/>
    </location>
</feature>
<dbReference type="CDD" id="cd06174">
    <property type="entry name" value="MFS"/>
    <property type="match status" value="1"/>
</dbReference>
<dbReference type="Pfam" id="PF07690">
    <property type="entry name" value="MFS_1"/>
    <property type="match status" value="1"/>
</dbReference>
<dbReference type="Proteomes" id="UP000000960">
    <property type="component" value="Chromosome"/>
</dbReference>
<dbReference type="GO" id="GO:0022857">
    <property type="term" value="F:transmembrane transporter activity"/>
    <property type="evidence" value="ECO:0007669"/>
    <property type="project" value="InterPro"/>
</dbReference>
<dbReference type="Gene3D" id="1.20.1250.20">
    <property type="entry name" value="MFS general substrate transporter like domains"/>
    <property type="match status" value="2"/>
</dbReference>
<evidence type="ECO:0000313" key="3">
    <source>
        <dbReference type="Proteomes" id="UP000000960"/>
    </source>
</evidence>
<feature type="transmembrane region" description="Helical" evidence="1">
    <location>
        <begin position="341"/>
        <end position="364"/>
    </location>
</feature>
<reference evidence="2 3" key="1">
    <citation type="journal article" date="2009" name="Stand. Genomic Sci.">
        <title>Complete genome sequence of Atopobium parvulum type strain (IPP 1246).</title>
        <authorList>
            <person name="Copeland A."/>
            <person name="Sikorski J."/>
            <person name="Lapidus A."/>
            <person name="Nolan M."/>
            <person name="Del Rio T.G."/>
            <person name="Lucas S."/>
            <person name="Chen F."/>
            <person name="Tice H."/>
            <person name="Pitluck S."/>
            <person name="Cheng J.F."/>
            <person name="Pukall R."/>
            <person name="Chertkov O."/>
            <person name="Brettin T."/>
            <person name="Han C."/>
            <person name="Detter J.C."/>
            <person name="Kuske C."/>
            <person name="Bruce D."/>
            <person name="Goodwin L."/>
            <person name="Ivanova N."/>
            <person name="Mavromatis K."/>
            <person name="Mikhailova N."/>
            <person name="Chen A."/>
            <person name="Palaniappan K."/>
            <person name="Chain P."/>
            <person name="Rohde M."/>
            <person name="Goker M."/>
            <person name="Bristow J."/>
            <person name="Eisen J.A."/>
            <person name="Markowitz V."/>
            <person name="Hugenholtz P."/>
            <person name="Kyrpides N.C."/>
            <person name="Klenk H.P."/>
            <person name="Detter J.C."/>
        </authorList>
    </citation>
    <scope>NUCLEOTIDE SEQUENCE [LARGE SCALE GENOMIC DNA]</scope>
    <source>
        <strain evidence="3">ATCC 33793 / DSM 20469 / CCUG 32760 / JCM 10300 / KCTC 3663 / VPI 0546 / 1246</strain>
    </source>
</reference>
<dbReference type="GeneID" id="84805605"/>
<feature type="transmembrane region" description="Helical" evidence="1">
    <location>
        <begin position="45"/>
        <end position="65"/>
    </location>
</feature>
<dbReference type="SUPFAM" id="SSF103473">
    <property type="entry name" value="MFS general substrate transporter"/>
    <property type="match status" value="1"/>
</dbReference>
<accession>C8W8R0</accession>
<feature type="transmembrane region" description="Helical" evidence="1">
    <location>
        <begin position="273"/>
        <end position="296"/>
    </location>
</feature>
<dbReference type="AlphaFoldDB" id="C8W8R0"/>
<keyword evidence="1" id="KW-0812">Transmembrane</keyword>
<feature type="transmembrane region" description="Helical" evidence="1">
    <location>
        <begin position="408"/>
        <end position="431"/>
    </location>
</feature>
<organism evidence="2 3">
    <name type="scientific">Lancefieldella parvula (strain ATCC 33793 / DSM 20469 / CCUG 32760 / JCM 10300 / KCTC 3663 / VPI 0546 / 1246)</name>
    <name type="common">Atopobium parvulum</name>
    <dbReference type="NCBI Taxonomy" id="521095"/>
    <lineage>
        <taxon>Bacteria</taxon>
        <taxon>Bacillati</taxon>
        <taxon>Actinomycetota</taxon>
        <taxon>Coriobacteriia</taxon>
        <taxon>Coriobacteriales</taxon>
        <taxon>Atopobiaceae</taxon>
        <taxon>Lancefieldella</taxon>
    </lineage>
</organism>
<evidence type="ECO:0008006" key="4">
    <source>
        <dbReference type="Google" id="ProtNLM"/>
    </source>
</evidence>
<dbReference type="KEGG" id="apv:Apar_0062"/>
<dbReference type="STRING" id="521095.Apar_0062"/>
<name>C8W8R0_LANP1</name>
<dbReference type="PANTHER" id="PTHR23530">
    <property type="entry name" value="TRANSPORT PROTEIN-RELATED"/>
    <property type="match status" value="1"/>
</dbReference>
<dbReference type="InterPro" id="IPR036259">
    <property type="entry name" value="MFS_trans_sf"/>
</dbReference>
<feature type="transmembrane region" description="Helical" evidence="1">
    <location>
        <begin position="385"/>
        <end position="402"/>
    </location>
</feature>
<keyword evidence="1" id="KW-0472">Membrane</keyword>
<feature type="transmembrane region" description="Helical" evidence="1">
    <location>
        <begin position="238"/>
        <end position="261"/>
    </location>
</feature>
<dbReference type="InterPro" id="IPR011701">
    <property type="entry name" value="MFS"/>
</dbReference>
<dbReference type="EMBL" id="CP001721">
    <property type="protein sequence ID" value="ACV50498.1"/>
    <property type="molecule type" value="Genomic_DNA"/>
</dbReference>
<feature type="transmembrane region" description="Helical" evidence="1">
    <location>
        <begin position="171"/>
        <end position="189"/>
    </location>
</feature>
<dbReference type="OrthoDB" id="350307at2"/>